<gene>
    <name evidence="6" type="primary">vapC</name>
    <name evidence="8" type="ORF">BN874_560019</name>
</gene>
<dbReference type="HAMAP" id="MF_00265">
    <property type="entry name" value="VapC_Nob1"/>
    <property type="match status" value="1"/>
</dbReference>
<feature type="binding site" evidence="6">
    <location>
        <position position="99"/>
    </location>
    <ligand>
        <name>Mg(2+)</name>
        <dbReference type="ChEBI" id="CHEBI:18420"/>
    </ligand>
</feature>
<evidence type="ECO:0000256" key="4">
    <source>
        <dbReference type="ARBA" id="ARBA00022801"/>
    </source>
</evidence>
<comment type="similarity">
    <text evidence="6">Belongs to the PINc/VapC protein family.</text>
</comment>
<feature type="domain" description="PIN" evidence="7">
    <location>
        <begin position="3"/>
        <end position="122"/>
    </location>
</feature>
<reference evidence="8 9" key="1">
    <citation type="journal article" date="2014" name="ISME J.">
        <title>Candidatus Competibacter-lineage genomes retrieved from metagenomes reveal functional metabolic diversity.</title>
        <authorList>
            <person name="McIlroy S.J."/>
            <person name="Albertsen M."/>
            <person name="Andresen E.K."/>
            <person name="Saunders A.M."/>
            <person name="Kristiansen R."/>
            <person name="Stokholm-Bjerregaard M."/>
            <person name="Nielsen K.L."/>
            <person name="Nielsen P.H."/>
        </authorList>
    </citation>
    <scope>NUCLEOTIDE SEQUENCE [LARGE SCALE GENOMIC DNA]</scope>
    <source>
        <strain evidence="8 9">Run_B_J11</strain>
    </source>
</reference>
<dbReference type="Proteomes" id="UP000019184">
    <property type="component" value="Unassembled WGS sequence"/>
</dbReference>
<accession>A0A7U7J5P1</accession>
<keyword evidence="5 6" id="KW-0460">Magnesium</keyword>
<name>A0A7U7J5P1_9GAMM</name>
<keyword evidence="1 6" id="KW-1277">Toxin-antitoxin system</keyword>
<proteinExistence type="inferred from homology"/>
<evidence type="ECO:0000259" key="7">
    <source>
        <dbReference type="Pfam" id="PF01850"/>
    </source>
</evidence>
<dbReference type="CDD" id="cd18765">
    <property type="entry name" value="PIN_MtVapC3-like"/>
    <property type="match status" value="1"/>
</dbReference>
<dbReference type="Pfam" id="PF01850">
    <property type="entry name" value="PIN"/>
    <property type="match status" value="1"/>
</dbReference>
<organism evidence="8 9">
    <name type="scientific">Candidatus Contendobacter odensis Run_B_J11</name>
    <dbReference type="NCBI Taxonomy" id="1400861"/>
    <lineage>
        <taxon>Bacteria</taxon>
        <taxon>Pseudomonadati</taxon>
        <taxon>Pseudomonadota</taxon>
        <taxon>Gammaproteobacteria</taxon>
        <taxon>Candidatus Competibacteraceae</taxon>
        <taxon>Candidatus Contendibacter</taxon>
    </lineage>
</organism>
<dbReference type="InterPro" id="IPR051749">
    <property type="entry name" value="PINc/VapC_TA_RNase"/>
</dbReference>
<evidence type="ECO:0000256" key="3">
    <source>
        <dbReference type="ARBA" id="ARBA00022723"/>
    </source>
</evidence>
<dbReference type="AlphaFoldDB" id="A0A7U7J5P1"/>
<comment type="cofactor">
    <cofactor evidence="6">
        <name>Mg(2+)</name>
        <dbReference type="ChEBI" id="CHEBI:18420"/>
    </cofactor>
</comment>
<dbReference type="GO" id="GO:0090729">
    <property type="term" value="F:toxin activity"/>
    <property type="evidence" value="ECO:0007669"/>
    <property type="project" value="UniProtKB-KW"/>
</dbReference>
<keyword evidence="9" id="KW-1185">Reference proteome</keyword>
<keyword evidence="4 6" id="KW-0378">Hydrolase</keyword>
<keyword evidence="6" id="KW-0800">Toxin</keyword>
<evidence type="ECO:0000256" key="1">
    <source>
        <dbReference type="ARBA" id="ARBA00022649"/>
    </source>
</evidence>
<evidence type="ECO:0000256" key="5">
    <source>
        <dbReference type="ARBA" id="ARBA00022842"/>
    </source>
</evidence>
<sequence length="135" mass="15110">MMILVDTSVWIGLLRNSDRPAVNALKRLLNSETTVALTPIILQEILQGARSDAHFATLQRYFADLPMLKPGDATATSIAAAQIYCRCRWSGVTPHSSNDCLIARLAIEQDVVLLHDNHDFETIHLVEQRLKLFTL</sequence>
<dbReference type="InterPro" id="IPR029060">
    <property type="entry name" value="PIN-like_dom_sf"/>
</dbReference>
<dbReference type="PANTHER" id="PTHR42740">
    <property type="entry name" value="RIBONUCLEASE VAPC3"/>
    <property type="match status" value="1"/>
</dbReference>
<dbReference type="GO" id="GO:0016787">
    <property type="term" value="F:hydrolase activity"/>
    <property type="evidence" value="ECO:0007669"/>
    <property type="project" value="UniProtKB-KW"/>
</dbReference>
<dbReference type="EMBL" id="CBTK010000272">
    <property type="protein sequence ID" value="CDH46703.1"/>
    <property type="molecule type" value="Genomic_DNA"/>
</dbReference>
<dbReference type="InterPro" id="IPR002716">
    <property type="entry name" value="PIN_dom"/>
</dbReference>
<feature type="binding site" evidence="6">
    <location>
        <position position="6"/>
    </location>
    <ligand>
        <name>Mg(2+)</name>
        <dbReference type="ChEBI" id="CHEBI:18420"/>
    </ligand>
</feature>
<dbReference type="EC" id="3.1.-.-" evidence="6"/>
<dbReference type="GO" id="GO:0000287">
    <property type="term" value="F:magnesium ion binding"/>
    <property type="evidence" value="ECO:0007669"/>
    <property type="project" value="UniProtKB-UniRule"/>
</dbReference>
<dbReference type="OrthoDB" id="9811788at2"/>
<evidence type="ECO:0000313" key="8">
    <source>
        <dbReference type="EMBL" id="CDH46703.1"/>
    </source>
</evidence>
<protein>
    <recommendedName>
        <fullName evidence="6">Ribonuclease VapC</fullName>
        <shortName evidence="6">RNase VapC</shortName>
        <ecNumber evidence="6">3.1.-.-</ecNumber>
    </recommendedName>
    <alternativeName>
        <fullName evidence="6">Toxin VapC</fullName>
    </alternativeName>
</protein>
<evidence type="ECO:0000256" key="6">
    <source>
        <dbReference type="HAMAP-Rule" id="MF_00265"/>
    </source>
</evidence>
<comment type="caution">
    <text evidence="8">The sequence shown here is derived from an EMBL/GenBank/DDBJ whole genome shotgun (WGS) entry which is preliminary data.</text>
</comment>
<dbReference type="PANTHER" id="PTHR42740:SF1">
    <property type="entry name" value="RIBONUCLEASE VAPC3"/>
    <property type="match status" value="1"/>
</dbReference>
<evidence type="ECO:0000256" key="2">
    <source>
        <dbReference type="ARBA" id="ARBA00022722"/>
    </source>
</evidence>
<comment type="function">
    <text evidence="6">Toxic component of a toxin-antitoxin (TA) system. An RNase.</text>
</comment>
<dbReference type="InterPro" id="IPR022907">
    <property type="entry name" value="VapC_family"/>
</dbReference>
<dbReference type="GO" id="GO:0004540">
    <property type="term" value="F:RNA nuclease activity"/>
    <property type="evidence" value="ECO:0007669"/>
    <property type="project" value="InterPro"/>
</dbReference>
<keyword evidence="3 6" id="KW-0479">Metal-binding</keyword>
<dbReference type="SUPFAM" id="SSF88723">
    <property type="entry name" value="PIN domain-like"/>
    <property type="match status" value="1"/>
</dbReference>
<dbReference type="Gene3D" id="3.40.50.1010">
    <property type="entry name" value="5'-nuclease"/>
    <property type="match status" value="1"/>
</dbReference>
<keyword evidence="2 6" id="KW-0540">Nuclease</keyword>
<evidence type="ECO:0000313" key="9">
    <source>
        <dbReference type="Proteomes" id="UP000019184"/>
    </source>
</evidence>